<gene>
    <name evidence="2" type="ORF">NTJ_07151</name>
</gene>
<name>A0ABN7AV72_9HEMI</name>
<accession>A0ABN7AV72</accession>
<dbReference type="EMBL" id="AP028913">
    <property type="protein sequence ID" value="BES94342.1"/>
    <property type="molecule type" value="Genomic_DNA"/>
</dbReference>
<sequence>MLSRFALPPRPSLQTYNEPSSSLSQTSDSVLLYPILQQLTPPLSDSPPFQYTIRLSPTVLPFAVWPALIFVPFPAQSPKLTGYRRSTLHEKWNRPIVNLSALADDQSVSRGRSFADSLSSRKTSVILIYL</sequence>
<organism evidence="2 3">
    <name type="scientific">Nesidiocoris tenuis</name>
    <dbReference type="NCBI Taxonomy" id="355587"/>
    <lineage>
        <taxon>Eukaryota</taxon>
        <taxon>Metazoa</taxon>
        <taxon>Ecdysozoa</taxon>
        <taxon>Arthropoda</taxon>
        <taxon>Hexapoda</taxon>
        <taxon>Insecta</taxon>
        <taxon>Pterygota</taxon>
        <taxon>Neoptera</taxon>
        <taxon>Paraneoptera</taxon>
        <taxon>Hemiptera</taxon>
        <taxon>Heteroptera</taxon>
        <taxon>Panheteroptera</taxon>
        <taxon>Cimicomorpha</taxon>
        <taxon>Miridae</taxon>
        <taxon>Dicyphina</taxon>
        <taxon>Nesidiocoris</taxon>
    </lineage>
</organism>
<evidence type="ECO:0000256" key="1">
    <source>
        <dbReference type="SAM" id="MobiDB-lite"/>
    </source>
</evidence>
<dbReference type="Proteomes" id="UP001307889">
    <property type="component" value="Chromosome 5"/>
</dbReference>
<proteinExistence type="predicted"/>
<evidence type="ECO:0000313" key="2">
    <source>
        <dbReference type="EMBL" id="BES94342.1"/>
    </source>
</evidence>
<reference evidence="2 3" key="1">
    <citation type="submission" date="2023-09" db="EMBL/GenBank/DDBJ databases">
        <title>Nesidiocoris tenuis whole genome shotgun sequence.</title>
        <authorList>
            <person name="Shibata T."/>
            <person name="Shimoda M."/>
            <person name="Kobayashi T."/>
            <person name="Uehara T."/>
        </authorList>
    </citation>
    <scope>NUCLEOTIDE SEQUENCE [LARGE SCALE GENOMIC DNA]</scope>
    <source>
        <strain evidence="2 3">Japan</strain>
    </source>
</reference>
<evidence type="ECO:0000313" key="3">
    <source>
        <dbReference type="Proteomes" id="UP001307889"/>
    </source>
</evidence>
<feature type="region of interest" description="Disordered" evidence="1">
    <location>
        <begin position="1"/>
        <end position="24"/>
    </location>
</feature>
<protein>
    <submittedName>
        <fullName evidence="2">Uncharacterized protein</fullName>
    </submittedName>
</protein>
<keyword evidence="3" id="KW-1185">Reference proteome</keyword>